<sequence length="406" mass="46657">MKRLLWAVMLLPCMAFAQNVPAFQEKSGIATIDRFIESQRENYNAYENMLEKVAAAPDSVRFQQYRNDAFVIALRKFFGDHAEEYTQLRYVRFAMYAPPPQGLLRIKWDSAGVRKDIAEMEGNFDLLTPAFFRVFDPHALAQIVFGFMTMSAYDENPSGRKSHLAARAWYGMRIYTKRMTPAVWQVWAADRMMAFTFQFDLATGMVQPIARTRLSDPAYAKITWTPTPAHFSESADHLLADAFTEIWNSYRPGASIESRADLEKKQTMLRNFRKANTQSYRAAIQQQLARLEAPPAMPAAFRERTKPGDALLQYSDSVLHSAINVFPAQWAPAIDAAAFPFFEMNRNLLKVVVRNGYFPAHQYARKINDLEWEVMVVQEMSATVFTWNIGSGMVSHVRYWVKDGWE</sequence>
<organism evidence="2 3">
    <name type="scientific">Chitinophaga caseinilytica</name>
    <dbReference type="NCBI Taxonomy" id="2267521"/>
    <lineage>
        <taxon>Bacteria</taxon>
        <taxon>Pseudomonadati</taxon>
        <taxon>Bacteroidota</taxon>
        <taxon>Chitinophagia</taxon>
        <taxon>Chitinophagales</taxon>
        <taxon>Chitinophagaceae</taxon>
        <taxon>Chitinophaga</taxon>
    </lineage>
</organism>
<protein>
    <submittedName>
        <fullName evidence="2">Uncharacterized protein</fullName>
    </submittedName>
</protein>
<gene>
    <name evidence="2" type="ORF">WJU22_26740</name>
</gene>
<name>A0ABZ2Z7J5_9BACT</name>
<dbReference type="Proteomes" id="UP001449657">
    <property type="component" value="Chromosome"/>
</dbReference>
<evidence type="ECO:0000313" key="2">
    <source>
        <dbReference type="EMBL" id="WZN46489.1"/>
    </source>
</evidence>
<keyword evidence="3" id="KW-1185">Reference proteome</keyword>
<proteinExistence type="predicted"/>
<dbReference type="EMBL" id="CP150096">
    <property type="protein sequence ID" value="WZN46489.1"/>
    <property type="molecule type" value="Genomic_DNA"/>
</dbReference>
<keyword evidence="1" id="KW-0732">Signal</keyword>
<feature type="signal peptide" evidence="1">
    <location>
        <begin position="1"/>
        <end position="17"/>
    </location>
</feature>
<dbReference type="RefSeq" id="WP_341841187.1">
    <property type="nucleotide sequence ID" value="NZ_CP149792.1"/>
</dbReference>
<evidence type="ECO:0000256" key="1">
    <source>
        <dbReference type="SAM" id="SignalP"/>
    </source>
</evidence>
<evidence type="ECO:0000313" key="3">
    <source>
        <dbReference type="Proteomes" id="UP001449657"/>
    </source>
</evidence>
<feature type="chain" id="PRO_5046646102" evidence="1">
    <location>
        <begin position="18"/>
        <end position="406"/>
    </location>
</feature>
<accession>A0ABZ2Z7J5</accession>
<reference evidence="2 3" key="1">
    <citation type="submission" date="2024-03" db="EMBL/GenBank/DDBJ databases">
        <title>Chitinophaga caseinilytica sp. nov., a casein hydrolysing bacterium isolated from forest soil.</title>
        <authorList>
            <person name="Lee D.S."/>
            <person name="Han D.M."/>
            <person name="Baek J.H."/>
            <person name="Choi D.G."/>
            <person name="Jeon J.H."/>
            <person name="Jeon C.O."/>
        </authorList>
    </citation>
    <scope>NUCLEOTIDE SEQUENCE [LARGE SCALE GENOMIC DNA]</scope>
    <source>
        <strain evidence="2 3">KACC 19118</strain>
    </source>
</reference>